<feature type="compositionally biased region" description="Basic and acidic residues" evidence="4">
    <location>
        <begin position="73"/>
        <end position="108"/>
    </location>
</feature>
<evidence type="ECO:0000256" key="3">
    <source>
        <dbReference type="ARBA" id="ARBA00022801"/>
    </source>
</evidence>
<reference evidence="7" key="1">
    <citation type="submission" date="2024-03" db="EMBL/GenBank/DDBJ databases">
        <title>WGS assembly of Saponaria officinalis var. Norfolk2.</title>
        <authorList>
            <person name="Jenkins J."/>
            <person name="Shu S."/>
            <person name="Grimwood J."/>
            <person name="Barry K."/>
            <person name="Goodstein D."/>
            <person name="Schmutz J."/>
            <person name="Leebens-Mack J."/>
            <person name="Osbourn A."/>
        </authorList>
    </citation>
    <scope>NUCLEOTIDE SEQUENCE [LARGE SCALE GENOMIC DNA]</scope>
    <source>
        <strain evidence="7">JIC</strain>
    </source>
</reference>
<evidence type="ECO:0008006" key="9">
    <source>
        <dbReference type="Google" id="ProtNLM"/>
    </source>
</evidence>
<keyword evidence="2" id="KW-0645">Protease</keyword>
<comment type="caution">
    <text evidence="7">The sequence shown here is derived from an EMBL/GenBank/DDBJ whole genome shotgun (WGS) entry which is preliminary data.</text>
</comment>
<feature type="domain" description="DUF8039" evidence="6">
    <location>
        <begin position="146"/>
        <end position="230"/>
    </location>
</feature>
<dbReference type="PANTHER" id="PTHR33018">
    <property type="entry name" value="OS10G0338966 PROTEIN-RELATED"/>
    <property type="match status" value="1"/>
</dbReference>
<evidence type="ECO:0000313" key="7">
    <source>
        <dbReference type="EMBL" id="KAK9668038.1"/>
    </source>
</evidence>
<evidence type="ECO:0000256" key="1">
    <source>
        <dbReference type="ARBA" id="ARBA00005234"/>
    </source>
</evidence>
<evidence type="ECO:0000313" key="8">
    <source>
        <dbReference type="Proteomes" id="UP001443914"/>
    </source>
</evidence>
<dbReference type="InterPro" id="IPR003653">
    <property type="entry name" value="Peptidase_C48_C"/>
</dbReference>
<feature type="region of interest" description="Disordered" evidence="4">
    <location>
        <begin position="229"/>
        <end position="249"/>
    </location>
</feature>
<dbReference type="Proteomes" id="UP001443914">
    <property type="component" value="Unassembled WGS sequence"/>
</dbReference>
<feature type="compositionally biased region" description="Acidic residues" evidence="4">
    <location>
        <begin position="62"/>
        <end position="72"/>
    </location>
</feature>
<feature type="domain" description="Ubiquitin-like protease family profile" evidence="5">
    <location>
        <begin position="356"/>
        <end position="472"/>
    </location>
</feature>
<evidence type="ECO:0000259" key="5">
    <source>
        <dbReference type="Pfam" id="PF02902"/>
    </source>
</evidence>
<keyword evidence="3" id="KW-0378">Hydrolase</keyword>
<evidence type="ECO:0000259" key="6">
    <source>
        <dbReference type="Pfam" id="PF26133"/>
    </source>
</evidence>
<comment type="similarity">
    <text evidence="1">Belongs to the peptidase C48 family.</text>
</comment>
<dbReference type="EMBL" id="JBDFQZ010000013">
    <property type="protein sequence ID" value="KAK9668038.1"/>
    <property type="molecule type" value="Genomic_DNA"/>
</dbReference>
<sequence length="488" mass="55841">MKTKRRSGALSWLIRGVLRRPRRGYRRNKTRPKMKTKRRSGVALYIAIYLCHNSTRMYGGGTDEEGHAEDEVEKEKEEGNVVDKGSREKTEKGIPEKQDKAKNEDKTEKRCAVLVDKGSLEKAEKGIPEKQDKAKNEDKTEKRGGVVHCDLSLPQFDKNVRVATGLAYYSSSSEQEYIHHTPLATGQTRVSISAIHKGFESMNLPIVDKELTILKEAVGGFVQWPSDHIHPKSDSTSQSPPASIPHNNPAEPQYIIPACYVKKLRTTTMKRLYVEGLRLKEQGSLRLITVVLEDSILGFKYPAYLSTEFLNQWCSLDEIGCDHVGVWMKYLWSRCDAKKKETYGFLCPQTISPMSTQNFEGSRTDYIANVLSKTKTLYFAAYNEGRHWVLAAIHPIKRLVFWMDPMHGDVRESFKKMITEAFQKRDSANPLLVNEVNKKIDYSLIKVPKQQINDNTQCGYFVCRFMIELINKNLTHIPTYYIMNSDKT</sequence>
<dbReference type="PANTHER" id="PTHR33018:SF34">
    <property type="entry name" value="OS02G0472350 PROTEIN"/>
    <property type="match status" value="1"/>
</dbReference>
<proteinExistence type="inferred from homology"/>
<evidence type="ECO:0000256" key="4">
    <source>
        <dbReference type="SAM" id="MobiDB-lite"/>
    </source>
</evidence>
<dbReference type="InterPro" id="IPR058352">
    <property type="entry name" value="DUF8039"/>
</dbReference>
<dbReference type="Gene3D" id="3.40.395.10">
    <property type="entry name" value="Adenoviral Proteinase, Chain A"/>
    <property type="match status" value="1"/>
</dbReference>
<evidence type="ECO:0000256" key="2">
    <source>
        <dbReference type="ARBA" id="ARBA00022670"/>
    </source>
</evidence>
<name>A0AAW1GTF1_SAPOF</name>
<gene>
    <name evidence="7" type="ORF">RND81_13G031000</name>
</gene>
<accession>A0AAW1GTF1</accession>
<dbReference type="GO" id="GO:0006508">
    <property type="term" value="P:proteolysis"/>
    <property type="evidence" value="ECO:0007669"/>
    <property type="project" value="UniProtKB-KW"/>
</dbReference>
<keyword evidence="8" id="KW-1185">Reference proteome</keyword>
<feature type="region of interest" description="Disordered" evidence="4">
    <location>
        <begin position="122"/>
        <end position="142"/>
    </location>
</feature>
<dbReference type="Pfam" id="PF26133">
    <property type="entry name" value="DUF8039"/>
    <property type="match status" value="1"/>
</dbReference>
<protein>
    <recommendedName>
        <fullName evidence="9">Ubiquitin-like protease family profile domain-containing protein</fullName>
    </recommendedName>
</protein>
<dbReference type="GO" id="GO:0008234">
    <property type="term" value="F:cysteine-type peptidase activity"/>
    <property type="evidence" value="ECO:0007669"/>
    <property type="project" value="InterPro"/>
</dbReference>
<dbReference type="InterPro" id="IPR038765">
    <property type="entry name" value="Papain-like_cys_pep_sf"/>
</dbReference>
<dbReference type="AlphaFoldDB" id="A0AAW1GTF1"/>
<dbReference type="Pfam" id="PF02902">
    <property type="entry name" value="Peptidase_C48"/>
    <property type="match status" value="1"/>
</dbReference>
<dbReference type="SUPFAM" id="SSF54001">
    <property type="entry name" value="Cysteine proteinases"/>
    <property type="match status" value="1"/>
</dbReference>
<feature type="region of interest" description="Disordered" evidence="4">
    <location>
        <begin position="60"/>
        <end position="108"/>
    </location>
</feature>
<organism evidence="7 8">
    <name type="scientific">Saponaria officinalis</name>
    <name type="common">Common soapwort</name>
    <name type="synonym">Lychnis saponaria</name>
    <dbReference type="NCBI Taxonomy" id="3572"/>
    <lineage>
        <taxon>Eukaryota</taxon>
        <taxon>Viridiplantae</taxon>
        <taxon>Streptophyta</taxon>
        <taxon>Embryophyta</taxon>
        <taxon>Tracheophyta</taxon>
        <taxon>Spermatophyta</taxon>
        <taxon>Magnoliopsida</taxon>
        <taxon>eudicotyledons</taxon>
        <taxon>Gunneridae</taxon>
        <taxon>Pentapetalae</taxon>
        <taxon>Caryophyllales</taxon>
        <taxon>Caryophyllaceae</taxon>
        <taxon>Caryophylleae</taxon>
        <taxon>Saponaria</taxon>
    </lineage>
</organism>